<accession>A0A150GRI6</accession>
<dbReference type="Proteomes" id="UP000075714">
    <property type="component" value="Unassembled WGS sequence"/>
</dbReference>
<sequence>MATTSLELSVEKFILATNKRCKMLDYWQDVEDNALEKEVTKAVKRHLVQSGFTDVRRVPLQMIYGADGDVLIEMDGLLAARKGDTDFLITVESKHKVTTDKISQRAEQNQKLEALLSQLRGSSLEAVWATEASRQHIDCCAMLLLYAKAEVLHFVGGIHFSEADANLARKKRFSVVTREGNAFRVASCSG</sequence>
<gene>
    <name evidence="1" type="ORF">GPECTOR_10g982</name>
</gene>
<proteinExistence type="predicted"/>
<name>A0A150GRI6_GONPE</name>
<evidence type="ECO:0000313" key="1">
    <source>
        <dbReference type="EMBL" id="KXZ52348.1"/>
    </source>
</evidence>
<dbReference type="OrthoDB" id="10385553at2759"/>
<organism evidence="1 2">
    <name type="scientific">Gonium pectorale</name>
    <name type="common">Green alga</name>
    <dbReference type="NCBI Taxonomy" id="33097"/>
    <lineage>
        <taxon>Eukaryota</taxon>
        <taxon>Viridiplantae</taxon>
        <taxon>Chlorophyta</taxon>
        <taxon>core chlorophytes</taxon>
        <taxon>Chlorophyceae</taxon>
        <taxon>CS clade</taxon>
        <taxon>Chlamydomonadales</taxon>
        <taxon>Volvocaceae</taxon>
        <taxon>Gonium</taxon>
    </lineage>
</organism>
<dbReference type="AlphaFoldDB" id="A0A150GRI6"/>
<protein>
    <submittedName>
        <fullName evidence="1">Uncharacterized protein</fullName>
    </submittedName>
</protein>
<keyword evidence="2" id="KW-1185">Reference proteome</keyword>
<reference evidence="2" key="1">
    <citation type="journal article" date="2016" name="Nat. Commun.">
        <title>The Gonium pectorale genome demonstrates co-option of cell cycle regulation during the evolution of multicellularity.</title>
        <authorList>
            <person name="Hanschen E.R."/>
            <person name="Marriage T.N."/>
            <person name="Ferris P.J."/>
            <person name="Hamaji T."/>
            <person name="Toyoda A."/>
            <person name="Fujiyama A."/>
            <person name="Neme R."/>
            <person name="Noguchi H."/>
            <person name="Minakuchi Y."/>
            <person name="Suzuki M."/>
            <person name="Kawai-Toyooka H."/>
            <person name="Smith D.R."/>
            <person name="Sparks H."/>
            <person name="Anderson J."/>
            <person name="Bakaric R."/>
            <person name="Luria V."/>
            <person name="Karger A."/>
            <person name="Kirschner M.W."/>
            <person name="Durand P.M."/>
            <person name="Michod R.E."/>
            <person name="Nozaki H."/>
            <person name="Olson B.J."/>
        </authorList>
    </citation>
    <scope>NUCLEOTIDE SEQUENCE [LARGE SCALE GENOMIC DNA]</scope>
    <source>
        <strain evidence="2">NIES-2863</strain>
    </source>
</reference>
<evidence type="ECO:0000313" key="2">
    <source>
        <dbReference type="Proteomes" id="UP000075714"/>
    </source>
</evidence>
<dbReference type="EMBL" id="LSYV01000011">
    <property type="protein sequence ID" value="KXZ52348.1"/>
    <property type="molecule type" value="Genomic_DNA"/>
</dbReference>
<comment type="caution">
    <text evidence="1">The sequence shown here is derived from an EMBL/GenBank/DDBJ whole genome shotgun (WGS) entry which is preliminary data.</text>
</comment>